<name>A0A930Q188_9MICC</name>
<accession>A0A930Q188</accession>
<gene>
    <name evidence="1" type="ORF">HXO65_05245</name>
</gene>
<organism evidence="1 2">
    <name type="scientific">Rothia mucilaginosa</name>
    <dbReference type="NCBI Taxonomy" id="43675"/>
    <lineage>
        <taxon>Bacteria</taxon>
        <taxon>Bacillati</taxon>
        <taxon>Actinomycetota</taxon>
        <taxon>Actinomycetes</taxon>
        <taxon>Micrococcales</taxon>
        <taxon>Micrococcaceae</taxon>
        <taxon>Rothia</taxon>
    </lineage>
</organism>
<comment type="caution">
    <text evidence="1">The sequence shown here is derived from an EMBL/GenBank/DDBJ whole genome shotgun (WGS) entry which is preliminary data.</text>
</comment>
<dbReference type="Proteomes" id="UP000785653">
    <property type="component" value="Unassembled WGS sequence"/>
</dbReference>
<dbReference type="AlphaFoldDB" id="A0A930Q188"/>
<protein>
    <submittedName>
        <fullName evidence="1">Uncharacterized protein</fullName>
    </submittedName>
</protein>
<dbReference type="EMBL" id="JABZXS010000062">
    <property type="protein sequence ID" value="MBF1673596.1"/>
    <property type="molecule type" value="Genomic_DNA"/>
</dbReference>
<sequence>MHHVNTSFCSIEEIKGSVKEALQTRGYVIVAGYSHRKHKYRFCFSEEEVEAERIAAQQMYKHLGKYGYNKLYYGYLPEVPYLPPTCKRASTNGAEEFLVIRYLAIRYGHDGRPMPEDWYPSGSDLKEWRASLTNADVTVRWLSQGQYGLGYNRDYGIFILAKEHGEWVWPNRAQLNLAYQSIVEADIPEENAVIHIKPANTRGSVLTKKKAMEKLFPEARIIEEKWDNAYNCAFSAANGDDDSVDLRREVARTILNGNKTKSNVRAMDPLGYGWEHEVRIAAGFLFHNKPFDKYPFEEVLLWMHTFVDRGYPVIFKGEAARYIIENMVTYIQRPQGETGVFDLRADKLADGISILTRTDEGADVRAEVTVGPDCVALSFEVISAVLASTAERKGRLFDRFVKDVLTAKEPVLYFVAGSDNKTRKFLVDGRELLATSLTPADILYIARQRGITMPTMVVEKALPGQRGLLVRTNITK</sequence>
<evidence type="ECO:0000313" key="1">
    <source>
        <dbReference type="EMBL" id="MBF1673596.1"/>
    </source>
</evidence>
<reference evidence="1" key="1">
    <citation type="submission" date="2020-04" db="EMBL/GenBank/DDBJ databases">
        <title>Deep metagenomics examines the oral microbiome during advanced dental caries in children, revealing novel taxa and co-occurrences with host molecules.</title>
        <authorList>
            <person name="Baker J.L."/>
            <person name="Morton J.T."/>
            <person name="Dinis M."/>
            <person name="Alvarez R."/>
            <person name="Tran N.C."/>
            <person name="Knight R."/>
            <person name="Edlund A."/>
        </authorList>
    </citation>
    <scope>NUCLEOTIDE SEQUENCE</scope>
    <source>
        <strain evidence="1">JCVI_47_bin.3</strain>
    </source>
</reference>
<evidence type="ECO:0000313" key="2">
    <source>
        <dbReference type="Proteomes" id="UP000785653"/>
    </source>
</evidence>
<proteinExistence type="predicted"/>